<gene>
    <name evidence="9" type="ORF">COV23_00510</name>
</gene>
<dbReference type="Proteomes" id="UP000231602">
    <property type="component" value="Unassembled WGS sequence"/>
</dbReference>
<evidence type="ECO:0000256" key="6">
    <source>
        <dbReference type="ARBA" id="ARBA00038076"/>
    </source>
</evidence>
<proteinExistence type="inferred from homology"/>
<dbReference type="InterPro" id="IPR050250">
    <property type="entry name" value="Macrolide_Exporter_MacB"/>
</dbReference>
<evidence type="ECO:0000256" key="1">
    <source>
        <dbReference type="ARBA" id="ARBA00004651"/>
    </source>
</evidence>
<sequence length="105" mass="11562">MFNAMIVSFLERIYEVGIMKSLGATDRDIKKLFLIKLFIMGFLGGSTGVAIGAGFGMLANFGLSLFASHFGRKAFTLFITLLWCVGLAVASVFTYWNNFWILASS</sequence>
<dbReference type="PANTHER" id="PTHR30572">
    <property type="entry name" value="MEMBRANE COMPONENT OF TRANSPORTER-RELATED"/>
    <property type="match status" value="1"/>
</dbReference>
<dbReference type="GO" id="GO:0005886">
    <property type="term" value="C:plasma membrane"/>
    <property type="evidence" value="ECO:0007669"/>
    <property type="project" value="UniProtKB-SubCell"/>
</dbReference>
<dbReference type="AlphaFoldDB" id="A0A2H0RD69"/>
<dbReference type="Pfam" id="PF02687">
    <property type="entry name" value="FtsX"/>
    <property type="match status" value="1"/>
</dbReference>
<name>A0A2H0RD69_9BACT</name>
<feature type="transmembrane region" description="Helical" evidence="7">
    <location>
        <begin position="75"/>
        <end position="96"/>
    </location>
</feature>
<evidence type="ECO:0000313" key="10">
    <source>
        <dbReference type="Proteomes" id="UP000231602"/>
    </source>
</evidence>
<reference evidence="9 10" key="1">
    <citation type="submission" date="2017-09" db="EMBL/GenBank/DDBJ databases">
        <title>Depth-based differentiation of microbial function through sediment-hosted aquifers and enrichment of novel symbionts in the deep terrestrial subsurface.</title>
        <authorList>
            <person name="Probst A.J."/>
            <person name="Ladd B."/>
            <person name="Jarett J.K."/>
            <person name="Geller-Mcgrath D.E."/>
            <person name="Sieber C.M."/>
            <person name="Emerson J.B."/>
            <person name="Anantharaman K."/>
            <person name="Thomas B.C."/>
            <person name="Malmstrom R."/>
            <person name="Stieglmeier M."/>
            <person name="Klingl A."/>
            <person name="Woyke T."/>
            <person name="Ryan C.M."/>
            <person name="Banfield J.F."/>
        </authorList>
    </citation>
    <scope>NUCLEOTIDE SEQUENCE [LARGE SCALE GENOMIC DNA]</scope>
    <source>
        <strain evidence="9">CG10_big_fil_rev_8_21_14_0_10_31_9</strain>
    </source>
</reference>
<accession>A0A2H0RD69</accession>
<comment type="caution">
    <text evidence="9">The sequence shown here is derived from an EMBL/GenBank/DDBJ whole genome shotgun (WGS) entry which is preliminary data.</text>
</comment>
<dbReference type="InterPro" id="IPR003838">
    <property type="entry name" value="ABC3_permease_C"/>
</dbReference>
<dbReference type="GO" id="GO:0022857">
    <property type="term" value="F:transmembrane transporter activity"/>
    <property type="evidence" value="ECO:0007669"/>
    <property type="project" value="TreeGrafter"/>
</dbReference>
<comment type="subcellular location">
    <subcellularLocation>
        <location evidence="1">Cell membrane</location>
        <topology evidence="1">Multi-pass membrane protein</topology>
    </subcellularLocation>
</comment>
<keyword evidence="4 7" id="KW-1133">Transmembrane helix</keyword>
<evidence type="ECO:0000256" key="4">
    <source>
        <dbReference type="ARBA" id="ARBA00022989"/>
    </source>
</evidence>
<feature type="transmembrane region" description="Helical" evidence="7">
    <location>
        <begin position="37"/>
        <end position="63"/>
    </location>
</feature>
<evidence type="ECO:0000256" key="7">
    <source>
        <dbReference type="SAM" id="Phobius"/>
    </source>
</evidence>
<comment type="similarity">
    <text evidence="6">Belongs to the ABC-4 integral membrane protein family.</text>
</comment>
<evidence type="ECO:0000256" key="5">
    <source>
        <dbReference type="ARBA" id="ARBA00023136"/>
    </source>
</evidence>
<evidence type="ECO:0000313" key="9">
    <source>
        <dbReference type="EMBL" id="PIR44316.1"/>
    </source>
</evidence>
<organism evidence="9 10">
    <name type="scientific">Candidatus Wolfebacteria bacterium CG10_big_fil_rev_8_21_14_0_10_31_9</name>
    <dbReference type="NCBI Taxonomy" id="1975070"/>
    <lineage>
        <taxon>Bacteria</taxon>
        <taxon>Candidatus Wolfeibacteriota</taxon>
    </lineage>
</organism>
<keyword evidence="2" id="KW-1003">Cell membrane</keyword>
<dbReference type="EMBL" id="PCXV01000010">
    <property type="protein sequence ID" value="PIR44316.1"/>
    <property type="molecule type" value="Genomic_DNA"/>
</dbReference>
<keyword evidence="3 7" id="KW-0812">Transmembrane</keyword>
<dbReference type="PANTHER" id="PTHR30572:SF4">
    <property type="entry name" value="ABC TRANSPORTER PERMEASE YTRF"/>
    <property type="match status" value="1"/>
</dbReference>
<evidence type="ECO:0000259" key="8">
    <source>
        <dbReference type="Pfam" id="PF02687"/>
    </source>
</evidence>
<evidence type="ECO:0000256" key="3">
    <source>
        <dbReference type="ARBA" id="ARBA00022692"/>
    </source>
</evidence>
<protein>
    <recommendedName>
        <fullName evidence="8">ABC3 transporter permease C-terminal domain-containing protein</fullName>
    </recommendedName>
</protein>
<evidence type="ECO:0000256" key="2">
    <source>
        <dbReference type="ARBA" id="ARBA00022475"/>
    </source>
</evidence>
<feature type="domain" description="ABC3 transporter permease C-terminal" evidence="8">
    <location>
        <begin position="2"/>
        <end position="97"/>
    </location>
</feature>
<keyword evidence="5 7" id="KW-0472">Membrane</keyword>